<dbReference type="CDD" id="cd00200">
    <property type="entry name" value="WD40"/>
    <property type="match status" value="1"/>
</dbReference>
<dbReference type="OrthoDB" id="933690at2"/>
<evidence type="ECO:0000256" key="1">
    <source>
        <dbReference type="ARBA" id="ARBA00022574"/>
    </source>
</evidence>
<protein>
    <submittedName>
        <fullName evidence="4">Uncharacterized protein</fullName>
    </submittedName>
</protein>
<dbReference type="Gene3D" id="2.130.10.10">
    <property type="entry name" value="YVTN repeat-like/Quinoprotein amine dehydrogenase"/>
    <property type="match status" value="2"/>
</dbReference>
<dbReference type="InterPro" id="IPR015943">
    <property type="entry name" value="WD40/YVTN_repeat-like_dom_sf"/>
</dbReference>
<dbReference type="AlphaFoldDB" id="A0A098S6N9"/>
<proteinExistence type="predicted"/>
<dbReference type="EMBL" id="JPOS01000020">
    <property type="protein sequence ID" value="KGE88144.1"/>
    <property type="molecule type" value="Genomic_DNA"/>
</dbReference>
<feature type="repeat" description="WD" evidence="3">
    <location>
        <begin position="269"/>
        <end position="310"/>
    </location>
</feature>
<gene>
    <name evidence="4" type="ORF">IX84_09960</name>
</gene>
<evidence type="ECO:0000256" key="3">
    <source>
        <dbReference type="PROSITE-ProRule" id="PRU00221"/>
    </source>
</evidence>
<sequence>MPRLKVAKIAQLTGHNASVFALGEDQSPNTFLSGAGDGWIVRWNLDEPENGRLIAKVETQVFSILHLPERNMLIAGNMNGGVHWVDLENPEKTRNIAHHQKGVFAIEALGDHILTAGGQGMLTKWDRATGKALESLQLSNQSLRSLAVSPNQKEIAVGSSDNSIYLLDAQTLSIRHRIKNAHSNSVFALAYRPDGAYLLSGGRDAHLKVWQLTDVPKCVEEKPAHWFTINSIVFSPCGRWFATGSRDKTLKIWDAESFELLKVLETIRDKGHLNSVNRLFWTPYQNYLISASDDRSLIIWKVSPANDTNV</sequence>
<dbReference type="InterPro" id="IPR020472">
    <property type="entry name" value="WD40_PAC1"/>
</dbReference>
<accession>A0A098S6N9</accession>
<keyword evidence="2" id="KW-0677">Repeat</keyword>
<feature type="repeat" description="WD" evidence="3">
    <location>
        <begin position="12"/>
        <end position="53"/>
    </location>
</feature>
<dbReference type="InterPro" id="IPR036322">
    <property type="entry name" value="WD40_repeat_dom_sf"/>
</dbReference>
<dbReference type="PANTHER" id="PTHR19848:SF8">
    <property type="entry name" value="F-BOX AND WD REPEAT DOMAIN CONTAINING 7"/>
    <property type="match status" value="1"/>
</dbReference>
<keyword evidence="5" id="KW-1185">Reference proteome</keyword>
<evidence type="ECO:0000313" key="4">
    <source>
        <dbReference type="EMBL" id="KGE88144.1"/>
    </source>
</evidence>
<dbReference type="SUPFAM" id="SSF50978">
    <property type="entry name" value="WD40 repeat-like"/>
    <property type="match status" value="1"/>
</dbReference>
<dbReference type="PROSITE" id="PS50294">
    <property type="entry name" value="WD_REPEATS_REGION"/>
    <property type="match status" value="3"/>
</dbReference>
<dbReference type="PRINTS" id="PR00320">
    <property type="entry name" value="GPROTEINBRPT"/>
</dbReference>
<dbReference type="RefSeq" id="WP_044219355.1">
    <property type="nucleotide sequence ID" value="NZ_JBKAGJ010000028.1"/>
</dbReference>
<dbReference type="SMART" id="SM00320">
    <property type="entry name" value="WD40"/>
    <property type="match status" value="6"/>
</dbReference>
<feature type="repeat" description="WD" evidence="3">
    <location>
        <begin position="179"/>
        <end position="212"/>
    </location>
</feature>
<dbReference type="STRING" id="1524460.IX84_09960"/>
<dbReference type="InterPro" id="IPR001680">
    <property type="entry name" value="WD40_rpt"/>
</dbReference>
<dbReference type="PROSITE" id="PS50082">
    <property type="entry name" value="WD_REPEATS_2"/>
    <property type="match status" value="4"/>
</dbReference>
<evidence type="ECO:0000313" key="5">
    <source>
        <dbReference type="Proteomes" id="UP000029736"/>
    </source>
</evidence>
<dbReference type="Proteomes" id="UP000029736">
    <property type="component" value="Unassembled WGS sequence"/>
</dbReference>
<reference evidence="4 5" key="1">
    <citation type="journal article" date="2014" name="Int. J. Syst. Evol. Microbiol.">
        <title>Phaeodactylibacter xiamenensis gen. nov., sp. nov., a member of the family Saprospiraceae isolated from the marine alga Phaeodactylum tricornutum.</title>
        <authorList>
            <person name="Chen Z.Jr."/>
            <person name="Lei X."/>
            <person name="Lai Q."/>
            <person name="Li Y."/>
            <person name="Zhang B."/>
            <person name="Zhang J."/>
            <person name="Zhang H."/>
            <person name="Yang L."/>
            <person name="Zheng W."/>
            <person name="Tian Y."/>
            <person name="Yu Z."/>
            <person name="Xu H.Jr."/>
            <person name="Zheng T."/>
        </authorList>
    </citation>
    <scope>NUCLEOTIDE SEQUENCE [LARGE SCALE GENOMIC DNA]</scope>
    <source>
        <strain evidence="4 5">KD52</strain>
    </source>
</reference>
<dbReference type="PANTHER" id="PTHR19848">
    <property type="entry name" value="WD40 REPEAT PROTEIN"/>
    <property type="match status" value="1"/>
</dbReference>
<comment type="caution">
    <text evidence="4">The sequence shown here is derived from an EMBL/GenBank/DDBJ whole genome shotgun (WGS) entry which is preliminary data.</text>
</comment>
<feature type="repeat" description="WD" evidence="3">
    <location>
        <begin position="222"/>
        <end position="263"/>
    </location>
</feature>
<dbReference type="Pfam" id="PF00400">
    <property type="entry name" value="WD40"/>
    <property type="match status" value="5"/>
</dbReference>
<evidence type="ECO:0000256" key="2">
    <source>
        <dbReference type="ARBA" id="ARBA00022737"/>
    </source>
</evidence>
<name>A0A098S6N9_9BACT</name>
<organism evidence="4 5">
    <name type="scientific">Phaeodactylibacter xiamenensis</name>
    <dbReference type="NCBI Taxonomy" id="1524460"/>
    <lineage>
        <taxon>Bacteria</taxon>
        <taxon>Pseudomonadati</taxon>
        <taxon>Bacteroidota</taxon>
        <taxon>Saprospiria</taxon>
        <taxon>Saprospirales</taxon>
        <taxon>Haliscomenobacteraceae</taxon>
        <taxon>Phaeodactylibacter</taxon>
    </lineage>
</organism>
<keyword evidence="1 3" id="KW-0853">WD repeat</keyword>